<dbReference type="OMA" id="DYFATRM"/>
<keyword evidence="8 10" id="KW-1208">Phospholipid metabolism</keyword>
<dbReference type="EC" id="2.7.8.5" evidence="10"/>
<evidence type="ECO:0000313" key="13">
    <source>
        <dbReference type="EMBL" id="KCV71374.1"/>
    </source>
</evidence>
<dbReference type="AlphaFoldDB" id="A0A058ZAG7"/>
<protein>
    <recommendedName>
        <fullName evidence="10">CDP-diacylglycerol--glycerol-3-phosphate 3-phosphatidyltransferase</fullName>
        <ecNumber evidence="10">2.7.8.5</ecNumber>
    </recommendedName>
</protein>
<dbReference type="GO" id="GO:0005524">
    <property type="term" value="F:ATP binding"/>
    <property type="evidence" value="ECO:0007669"/>
    <property type="project" value="UniProtKB-KW"/>
</dbReference>
<feature type="compositionally biased region" description="Basic and acidic residues" evidence="11">
    <location>
        <begin position="312"/>
        <end position="321"/>
    </location>
</feature>
<accession>A0A058ZAG7</accession>
<evidence type="ECO:0000256" key="4">
    <source>
        <dbReference type="ARBA" id="ARBA00022679"/>
    </source>
</evidence>
<dbReference type="PANTHER" id="PTHR12586">
    <property type="entry name" value="CDP-DIACYLGLYCEROL--SERINE O-PHOSPHATIDYLTRANSFERASE"/>
    <property type="match status" value="1"/>
</dbReference>
<organism evidence="13">
    <name type="scientific">Fonticula alba</name>
    <name type="common">Slime mold</name>
    <dbReference type="NCBI Taxonomy" id="691883"/>
    <lineage>
        <taxon>Eukaryota</taxon>
        <taxon>Rotosphaerida</taxon>
        <taxon>Fonticulaceae</taxon>
        <taxon>Fonticula</taxon>
    </lineage>
</organism>
<dbReference type="Proteomes" id="UP000030693">
    <property type="component" value="Unassembled WGS sequence"/>
</dbReference>
<dbReference type="OrthoDB" id="10250191at2759"/>
<keyword evidence="6 10" id="KW-0443">Lipid metabolism</keyword>
<dbReference type="InterPro" id="IPR001736">
    <property type="entry name" value="PLipase_D/transphosphatidylase"/>
</dbReference>
<dbReference type="GO" id="GO:0008444">
    <property type="term" value="F:CDP-diacylglycerol-glycerol-3-phosphate 3-phosphatidyltransferase activity"/>
    <property type="evidence" value="ECO:0007669"/>
    <property type="project" value="UniProtKB-EC"/>
</dbReference>
<evidence type="ECO:0000256" key="5">
    <source>
        <dbReference type="ARBA" id="ARBA00022737"/>
    </source>
</evidence>
<feature type="domain" description="PLD phosphodiesterase" evidence="12">
    <location>
        <begin position="240"/>
        <end position="266"/>
    </location>
</feature>
<evidence type="ECO:0000256" key="6">
    <source>
        <dbReference type="ARBA" id="ARBA00023098"/>
    </source>
</evidence>
<proteinExistence type="inferred from homology"/>
<keyword evidence="5" id="KW-0677">Repeat</keyword>
<name>A0A058ZAG7_FONAL</name>
<evidence type="ECO:0000256" key="1">
    <source>
        <dbReference type="ARBA" id="ARBA00005042"/>
    </source>
</evidence>
<feature type="region of interest" description="Disordered" evidence="11">
    <location>
        <begin position="160"/>
        <end position="181"/>
    </location>
</feature>
<dbReference type="RefSeq" id="XP_009494497.1">
    <property type="nucleotide sequence ID" value="XM_009496222.1"/>
</dbReference>
<dbReference type="PROSITE" id="PS50035">
    <property type="entry name" value="PLD"/>
    <property type="match status" value="1"/>
</dbReference>
<keyword evidence="4 10" id="KW-0808">Transferase</keyword>
<evidence type="ECO:0000256" key="10">
    <source>
        <dbReference type="RuleBase" id="RU365024"/>
    </source>
</evidence>
<dbReference type="GO" id="GO:0032049">
    <property type="term" value="P:cardiolipin biosynthetic process"/>
    <property type="evidence" value="ECO:0007669"/>
    <property type="project" value="InterPro"/>
</dbReference>
<dbReference type="GO" id="GO:0005739">
    <property type="term" value="C:mitochondrion"/>
    <property type="evidence" value="ECO:0007669"/>
    <property type="project" value="UniProtKB-SubCell"/>
</dbReference>
<dbReference type="Gene3D" id="3.30.870.10">
    <property type="entry name" value="Endonuclease Chain A"/>
    <property type="match status" value="2"/>
</dbReference>
<comment type="catalytic activity">
    <reaction evidence="9 10">
        <text>a CDP-1,2-diacyl-sn-glycerol + sn-glycerol 3-phosphate = a 1,2-diacyl-sn-glycero-3-phospho-(1'-sn-glycero-3'-phosphate) + CMP + H(+)</text>
        <dbReference type="Rhea" id="RHEA:12593"/>
        <dbReference type="ChEBI" id="CHEBI:15378"/>
        <dbReference type="ChEBI" id="CHEBI:57597"/>
        <dbReference type="ChEBI" id="CHEBI:58332"/>
        <dbReference type="ChEBI" id="CHEBI:60110"/>
        <dbReference type="ChEBI" id="CHEBI:60377"/>
        <dbReference type="EC" id="2.7.8.5"/>
    </reaction>
</comment>
<feature type="region of interest" description="Disordered" evidence="11">
    <location>
        <begin position="305"/>
        <end position="324"/>
    </location>
</feature>
<gene>
    <name evidence="13" type="ORF">H696_02325</name>
</gene>
<sequence>MSMPHSSEEAAPPNVSWEGAPAPPCEGASAADVAPVGHSACGTLHAWPLALALSGDLSGLIATDAPSTEASVLTEAPADGYLLPPVFSHTASQVVVLPTPTTFATRLLAEIAEARHRILLTSLYLGTGPVERTLTAALHEALAREPGLQVHIVLDAMRGTRPDGPTGEDTGDLTSTSLPDASSGPAVSSFYEHLPAQSSLDLLRPLWHTFGADRVQLSFYHTPDLNGLLKAALPPRFNEVIGVQHAKAYIVDDNCILSGANLAGQYFTTRQDRYILLSRSADLSDYYWDFGQVLRSIGRAYAGRLPAGSEPPPKDRVERTTVPDSPDYTVIDTLGNIWQCDIDAASDSAILRQLGHNRLVSFIRMQRQKTLPLANALRAELFRHPNRHPVLRASDIAPSTYASPRGGSPNGLQSRSTAEDLHSLGIDHVALSSPLHSVTTEEAELLDTFIVPFIQAAPLGVHQDALFTRALFRGPSDVLSFLAPRTPIPEDGPQDAEQPPTVSASSASLDRQTPAGPGSSLASMRPSLHLATGYLNLCDQLEPALLASARTPGLPSDVTALPPGLGFAMLAQSQTPDHESGPRDVPPGMLASSSSGFSSVDLLTAAPEANGFFGANGIARHVPSVYTQISRDFLHRVESTEAGANAQGGQIRLWEWAKAGWTFHGKGIWYRPTSTEPPSMTMVGSPNYGHRSTTRDIESQIMISTANPDLRRRLADEQAILYSPVARVTGAVLDHAQERRVALGVRAAVYIVRRFF</sequence>
<evidence type="ECO:0000256" key="8">
    <source>
        <dbReference type="ARBA" id="ARBA00023264"/>
    </source>
</evidence>
<comment type="function">
    <text evidence="10">Functions in the biosynthesis of the anionic phospholipids phosphatidylglycerol and cardiolipin.</text>
</comment>
<keyword evidence="7 10" id="KW-0594">Phospholipid biosynthesis</keyword>
<feature type="region of interest" description="Disordered" evidence="11">
    <location>
        <begin position="1"/>
        <end position="29"/>
    </location>
</feature>
<evidence type="ECO:0000313" key="14">
    <source>
        <dbReference type="Proteomes" id="UP000030693"/>
    </source>
</evidence>
<feature type="region of interest" description="Disordered" evidence="11">
    <location>
        <begin position="483"/>
        <end position="523"/>
    </location>
</feature>
<dbReference type="eggNOG" id="KOG3964">
    <property type="taxonomic scope" value="Eukaryota"/>
</dbReference>
<reference evidence="13" key="1">
    <citation type="submission" date="2013-04" db="EMBL/GenBank/DDBJ databases">
        <title>The Genome Sequence of Fonticula alba ATCC 38817.</title>
        <authorList>
            <consortium name="The Broad Institute Genomics Platform"/>
            <person name="Russ C."/>
            <person name="Cuomo C."/>
            <person name="Burger G."/>
            <person name="Gray M.W."/>
            <person name="Holland P.W.H."/>
            <person name="King N."/>
            <person name="Lang F.B.F."/>
            <person name="Roger A.J."/>
            <person name="Ruiz-Trillo I."/>
            <person name="Brown M."/>
            <person name="Walker B."/>
            <person name="Young S."/>
            <person name="Zeng Q."/>
            <person name="Gargeya S."/>
            <person name="Fitzgerald M."/>
            <person name="Haas B."/>
            <person name="Abouelleil A."/>
            <person name="Allen A.W."/>
            <person name="Alvarado L."/>
            <person name="Arachchi H.M."/>
            <person name="Berlin A.M."/>
            <person name="Chapman S.B."/>
            <person name="Gainer-Dewar J."/>
            <person name="Goldberg J."/>
            <person name="Griggs A."/>
            <person name="Gujja S."/>
            <person name="Hansen M."/>
            <person name="Howarth C."/>
            <person name="Imamovic A."/>
            <person name="Ireland A."/>
            <person name="Larimer J."/>
            <person name="McCowan C."/>
            <person name="Murphy C."/>
            <person name="Pearson M."/>
            <person name="Poon T.W."/>
            <person name="Priest M."/>
            <person name="Roberts A."/>
            <person name="Saif S."/>
            <person name="Shea T."/>
            <person name="Sisk P."/>
            <person name="Sykes S."/>
            <person name="Wortman J."/>
            <person name="Nusbaum C."/>
            <person name="Birren B."/>
        </authorList>
    </citation>
    <scope>NUCLEOTIDE SEQUENCE [LARGE SCALE GENOMIC DNA]</scope>
    <source>
        <strain evidence="13">ATCC 38817</strain>
    </source>
</reference>
<keyword evidence="10" id="KW-0547">Nucleotide-binding</keyword>
<dbReference type="STRING" id="691883.A0A058ZAG7"/>
<feature type="compositionally biased region" description="Polar residues" evidence="11">
    <location>
        <begin position="500"/>
        <end position="511"/>
    </location>
</feature>
<dbReference type="GeneID" id="20527050"/>
<evidence type="ECO:0000256" key="3">
    <source>
        <dbReference type="ARBA" id="ARBA00022516"/>
    </source>
</evidence>
<keyword evidence="10" id="KW-0067">ATP-binding</keyword>
<comment type="pathway">
    <text evidence="1 10">Phospholipid metabolism; phosphatidylglycerol biosynthesis; phosphatidylglycerol from CDP-diacylglycerol: step 1/2.</text>
</comment>
<evidence type="ECO:0000256" key="11">
    <source>
        <dbReference type="SAM" id="MobiDB-lite"/>
    </source>
</evidence>
<feature type="region of interest" description="Disordered" evidence="11">
    <location>
        <begin position="393"/>
        <end position="416"/>
    </location>
</feature>
<evidence type="ECO:0000256" key="9">
    <source>
        <dbReference type="ARBA" id="ARBA00048586"/>
    </source>
</evidence>
<comment type="similarity">
    <text evidence="2 10">Belongs to the CDP-alcohol phosphatidyltransferase class-II family.</text>
</comment>
<dbReference type="UniPathway" id="UPA00084">
    <property type="reaction ID" value="UER00503"/>
</dbReference>
<keyword evidence="3 10" id="KW-0444">Lipid biosynthesis</keyword>
<dbReference type="InterPro" id="IPR016270">
    <property type="entry name" value="PGS1"/>
</dbReference>
<keyword evidence="10" id="KW-0496">Mitochondrion</keyword>
<dbReference type="SUPFAM" id="SSF56024">
    <property type="entry name" value="Phospholipase D/nuclease"/>
    <property type="match status" value="1"/>
</dbReference>
<dbReference type="CDD" id="cd09135">
    <property type="entry name" value="PLDc_PGS1_euk_1"/>
    <property type="match status" value="1"/>
</dbReference>
<evidence type="ECO:0000256" key="7">
    <source>
        <dbReference type="ARBA" id="ARBA00023209"/>
    </source>
</evidence>
<evidence type="ECO:0000259" key="12">
    <source>
        <dbReference type="PROSITE" id="PS50035"/>
    </source>
</evidence>
<keyword evidence="14" id="KW-1185">Reference proteome</keyword>
<dbReference type="EMBL" id="KB932203">
    <property type="protein sequence ID" value="KCV71374.1"/>
    <property type="molecule type" value="Genomic_DNA"/>
</dbReference>
<comment type="subcellular location">
    <subcellularLocation>
        <location evidence="10">Mitochondrion</location>
    </subcellularLocation>
</comment>
<dbReference type="PANTHER" id="PTHR12586:SF1">
    <property type="entry name" value="CDP-DIACYLGLYCEROL--GLYCEROL-3-PHOSPHATE 3-PHOSPHATIDYLTRANSFERASE, MITOCHONDRIAL"/>
    <property type="match status" value="1"/>
</dbReference>
<evidence type="ECO:0000256" key="2">
    <source>
        <dbReference type="ARBA" id="ARBA00010682"/>
    </source>
</evidence>
<dbReference type="CDD" id="cd09137">
    <property type="entry name" value="PLDc_PGS1_euk_2"/>
    <property type="match status" value="1"/>
</dbReference>